<dbReference type="InterPro" id="IPR006638">
    <property type="entry name" value="Elp3/MiaA/NifB-like_rSAM"/>
</dbReference>
<feature type="domain" description="Radical SAM core" evidence="2">
    <location>
        <begin position="1"/>
        <end position="156"/>
    </location>
</feature>
<organism evidence="3">
    <name type="scientific">mine drainage metagenome</name>
    <dbReference type="NCBI Taxonomy" id="410659"/>
    <lineage>
        <taxon>unclassified sequences</taxon>
        <taxon>metagenomes</taxon>
        <taxon>ecological metagenomes</taxon>
    </lineage>
</organism>
<dbReference type="InterPro" id="IPR034505">
    <property type="entry name" value="Coproporphyrinogen-III_oxidase"/>
</dbReference>
<name>A0A1J5PF84_9ZZZZ</name>
<keyword evidence="3" id="KW-0560">Oxidoreductase</keyword>
<dbReference type="NCBIfam" id="TIGR00539">
    <property type="entry name" value="hemN_rel"/>
    <property type="match status" value="1"/>
</dbReference>
<dbReference type="PANTHER" id="PTHR13932:SF5">
    <property type="entry name" value="RADICAL S-ADENOSYL METHIONINE DOMAIN-CONTAINING PROTEIN 1, MITOCHONDRIAL"/>
    <property type="match status" value="1"/>
</dbReference>
<dbReference type="InterPro" id="IPR023404">
    <property type="entry name" value="rSAM_horseshoe"/>
</dbReference>
<dbReference type="GO" id="GO:0006779">
    <property type="term" value="P:porphyrin-containing compound biosynthetic process"/>
    <property type="evidence" value="ECO:0007669"/>
    <property type="project" value="InterPro"/>
</dbReference>
<proteinExistence type="inferred from homology"/>
<gene>
    <name evidence="3" type="primary">hemN_29</name>
    <name evidence="3" type="ORF">GALL_522460</name>
</gene>
<dbReference type="GO" id="GO:0051539">
    <property type="term" value="F:4 iron, 4 sulfur cluster binding"/>
    <property type="evidence" value="ECO:0007669"/>
    <property type="project" value="InterPro"/>
</dbReference>
<dbReference type="SMART" id="SM00729">
    <property type="entry name" value="Elp3"/>
    <property type="match status" value="1"/>
</dbReference>
<dbReference type="EC" id="1.3.99.-" evidence="3"/>
<dbReference type="GO" id="GO:0005737">
    <property type="term" value="C:cytoplasm"/>
    <property type="evidence" value="ECO:0007669"/>
    <property type="project" value="InterPro"/>
</dbReference>
<dbReference type="EMBL" id="MLJW01006774">
    <property type="protein sequence ID" value="OIQ66188.1"/>
    <property type="molecule type" value="Genomic_DNA"/>
</dbReference>
<evidence type="ECO:0000313" key="3">
    <source>
        <dbReference type="EMBL" id="OIQ66188.1"/>
    </source>
</evidence>
<evidence type="ECO:0000256" key="1">
    <source>
        <dbReference type="ARBA" id="ARBA00006100"/>
    </source>
</evidence>
<dbReference type="GO" id="GO:0004109">
    <property type="term" value="F:coproporphyrinogen oxidase activity"/>
    <property type="evidence" value="ECO:0007669"/>
    <property type="project" value="InterPro"/>
</dbReference>
<dbReference type="PROSITE" id="PS51918">
    <property type="entry name" value="RADICAL_SAM"/>
    <property type="match status" value="1"/>
</dbReference>
<dbReference type="Gene3D" id="3.80.30.20">
    <property type="entry name" value="tm_1862 like domain"/>
    <property type="match status" value="1"/>
</dbReference>
<comment type="similarity">
    <text evidence="1">Belongs to the anaerobic coproporphyrinogen-III oxidase family. HemW subfamily.</text>
</comment>
<dbReference type="InterPro" id="IPR058240">
    <property type="entry name" value="rSAM_sf"/>
</dbReference>
<dbReference type="AlphaFoldDB" id="A0A1J5PF84"/>
<dbReference type="PANTHER" id="PTHR13932">
    <property type="entry name" value="COPROPORPHYRINIGEN III OXIDASE"/>
    <property type="match status" value="1"/>
</dbReference>
<sequence length="299" mass="33130">MLEQRFGFLDGIEITTEANPESVTSESLEQLRRSGVNRISFGMQSAVPHVLSTLERTHSPERLVSMVHAARAAGFEHISVDLIYGTPGETLTDWHTSIDAALALPIDHISAYSLIVEEGTRFAKKVQRGEVPMPDEDTNADKYLMATKAFEQRGLDWYEVSNWAREGGACKHNLAYWNGDDWWGFGPGAHSHLAGQRWWNVKHPAAYAQRLAAGELPVMGRESLTESEREVERIMLNLRIRKGLPLSSLPRMATEQALADGYLDGASFELGQAVLTTNGRLMADAVVRSLVDELPSDSV</sequence>
<reference evidence="3" key="1">
    <citation type="submission" date="2016-10" db="EMBL/GenBank/DDBJ databases">
        <title>Sequence of Gallionella enrichment culture.</title>
        <authorList>
            <person name="Poehlein A."/>
            <person name="Muehling M."/>
            <person name="Daniel R."/>
        </authorList>
    </citation>
    <scope>NUCLEOTIDE SEQUENCE</scope>
</reference>
<dbReference type="InterPro" id="IPR004559">
    <property type="entry name" value="HemW-like"/>
</dbReference>
<accession>A0A1J5PF84</accession>
<dbReference type="SUPFAM" id="SSF102114">
    <property type="entry name" value="Radical SAM enzymes"/>
    <property type="match status" value="1"/>
</dbReference>
<dbReference type="InterPro" id="IPR007197">
    <property type="entry name" value="rSAM"/>
</dbReference>
<comment type="caution">
    <text evidence="3">The sequence shown here is derived from an EMBL/GenBank/DDBJ whole genome shotgun (WGS) entry which is preliminary data.</text>
</comment>
<dbReference type="Pfam" id="PF04055">
    <property type="entry name" value="Radical_SAM"/>
    <property type="match status" value="1"/>
</dbReference>
<protein>
    <submittedName>
        <fullName evidence="3">Oxygen-independent coproporphyrinogen-III oxidase-like protein YqeR</fullName>
        <ecNumber evidence="3">1.3.99.-</ecNumber>
    </submittedName>
</protein>
<evidence type="ECO:0000259" key="2">
    <source>
        <dbReference type="PROSITE" id="PS51918"/>
    </source>
</evidence>